<dbReference type="GO" id="GO:0005524">
    <property type="term" value="F:ATP binding"/>
    <property type="evidence" value="ECO:0007669"/>
    <property type="project" value="UniProtKB-KW"/>
</dbReference>
<dbReference type="Gene3D" id="3.40.50.300">
    <property type="entry name" value="P-loop containing nucleotide triphosphate hydrolases"/>
    <property type="match status" value="2"/>
</dbReference>
<keyword evidence="2" id="KW-0813">Transport</keyword>
<dbReference type="InterPro" id="IPR027417">
    <property type="entry name" value="P-loop_NTPase"/>
</dbReference>
<evidence type="ECO:0000259" key="6">
    <source>
        <dbReference type="PROSITE" id="PS50893"/>
    </source>
</evidence>
<reference evidence="7 8" key="2">
    <citation type="journal article" date="2009" name="Stand. Genomic Sci.">
        <title>Complete genome sequence of Staphylothermus marinus Stetter and Fiala 1986 type strain F1.</title>
        <authorList>
            <person name="Anderson I.J."/>
            <person name="Sun H."/>
            <person name="Lapidus A."/>
            <person name="Copeland A."/>
            <person name="Glavina Del Rio T."/>
            <person name="Tice H."/>
            <person name="Dalin E."/>
            <person name="Lucas S."/>
            <person name="Barry K."/>
            <person name="Land M."/>
            <person name="Richardson P."/>
            <person name="Huber H."/>
            <person name="Kyrpides N.C."/>
        </authorList>
    </citation>
    <scope>NUCLEOTIDE SEQUENCE [LARGE SCALE GENOMIC DNA]</scope>
    <source>
        <strain evidence="8">ATCC 43588 / DSM 3639 / JCM 9404 / F1</strain>
    </source>
</reference>
<comment type="subcellular location">
    <subcellularLocation>
        <location evidence="1">Cell membrane</location>
    </subcellularLocation>
</comment>
<evidence type="ECO:0000256" key="3">
    <source>
        <dbReference type="ARBA" id="ARBA00022741"/>
    </source>
</evidence>
<keyword evidence="3" id="KW-0547">Nucleotide-binding</keyword>
<evidence type="ECO:0000313" key="7">
    <source>
        <dbReference type="EMBL" id="ABN69300.1"/>
    </source>
</evidence>
<evidence type="ECO:0000256" key="1">
    <source>
        <dbReference type="ARBA" id="ARBA00004236"/>
    </source>
</evidence>
<dbReference type="EMBL" id="CP000575">
    <property type="protein sequence ID" value="ABN69300.1"/>
    <property type="molecule type" value="Genomic_DNA"/>
</dbReference>
<dbReference type="OrthoDB" id="35850at2157"/>
<dbReference type="eggNOG" id="arCOG00188">
    <property type="taxonomic scope" value="Archaea"/>
</dbReference>
<dbReference type="Proteomes" id="UP000000254">
    <property type="component" value="Chromosome"/>
</dbReference>
<dbReference type="InterPro" id="IPR015856">
    <property type="entry name" value="ABC_transpr_CbiO/EcfA_su"/>
</dbReference>
<evidence type="ECO:0000256" key="4">
    <source>
        <dbReference type="ARBA" id="ARBA00022840"/>
    </source>
</evidence>
<dbReference type="InterPro" id="IPR003439">
    <property type="entry name" value="ABC_transporter-like_ATP-bd"/>
</dbReference>
<dbReference type="InterPro" id="IPR017871">
    <property type="entry name" value="ABC_transporter-like_CS"/>
</dbReference>
<protein>
    <submittedName>
        <fullName evidence="7">ABC transporter related</fullName>
    </submittedName>
</protein>
<dbReference type="PROSITE" id="PS00211">
    <property type="entry name" value="ABC_TRANSPORTER_1"/>
    <property type="match status" value="1"/>
</dbReference>
<dbReference type="SMART" id="SM00382">
    <property type="entry name" value="AAA"/>
    <property type="match status" value="2"/>
</dbReference>
<dbReference type="GO" id="GO:0005886">
    <property type="term" value="C:plasma membrane"/>
    <property type="evidence" value="ECO:0007669"/>
    <property type="project" value="UniProtKB-SubCell"/>
</dbReference>
<dbReference type="RefSeq" id="WP_011838491.1">
    <property type="nucleotide sequence ID" value="NC_009033.1"/>
</dbReference>
<evidence type="ECO:0000256" key="5">
    <source>
        <dbReference type="ARBA" id="ARBA00025157"/>
    </source>
</evidence>
<dbReference type="STRING" id="399550.Smar_0187"/>
<dbReference type="InterPro" id="IPR050153">
    <property type="entry name" value="Metal_Ion_Import_ABC"/>
</dbReference>
<feature type="domain" description="ABC transporter" evidence="6">
    <location>
        <begin position="247"/>
        <end position="439"/>
    </location>
</feature>
<reference evidence="8" key="1">
    <citation type="journal article" date="2009" name="BMC Genomics">
        <title>The complete genome sequence of Staphylothermus marinus reveals differences in sulfur metabolism among heterotrophic Crenarchaeota.</title>
        <authorList>
            <person name="Anderson I.J."/>
            <person name="Dharmarajan L."/>
            <person name="Rodriguez J."/>
            <person name="Hooper S."/>
            <person name="Porat I."/>
            <person name="Ulrich L.E."/>
            <person name="Elkins J.G."/>
            <person name="Mavromatis K."/>
            <person name="Sun H."/>
            <person name="Land M."/>
            <person name="Lapidus A."/>
            <person name="Lucas S."/>
            <person name="Barry K."/>
            <person name="Huber H."/>
            <person name="Zhulin I.B."/>
            <person name="Whitman W.B."/>
            <person name="Mukhopadhyay B."/>
            <person name="Woese C."/>
            <person name="Bristow J."/>
            <person name="Kyrpides N."/>
        </authorList>
    </citation>
    <scope>NUCLEOTIDE SEQUENCE [LARGE SCALE GENOMIC DNA]</scope>
    <source>
        <strain evidence="8">ATCC 43588 / DSM 3639 / JCM 9404 / F1</strain>
    </source>
</reference>
<accession>A3DKZ0</accession>
<keyword evidence="8" id="KW-1185">Reference proteome</keyword>
<gene>
    <name evidence="7" type="ordered locus">Smar_0187</name>
</gene>
<name>A3DKZ0_STAMF</name>
<dbReference type="PROSITE" id="PS50893">
    <property type="entry name" value="ABC_TRANSPORTER_2"/>
    <property type="match status" value="2"/>
</dbReference>
<proteinExistence type="predicted"/>
<comment type="function">
    <text evidence="5">Probably part of an ABC transporter complex. Responsible for energy coupling to the transport system.</text>
</comment>
<sequence length="439" mass="49735">MAVEKVIEANIVEAGYHKGFFIKNISFELSKGEILVITGRSGSGKTTLLKTLLNILHLSNGYIKGVVLIKNKPITQYSSEELYNLISYIPQDPWYAVIGHVVYVEYCHALSVANIKCDPKKLKIYGLDKLENHITYGLSAGEYQRLLWASSIDKGSEILFLDEPLIYIDSTSRSRFIGFVKKFIETGGTAIIVDHMPDNWVGFDPKILVLDKGVQKYLGPYREDLLPKPIIKIMKQTNQYKGRKPLLVSKNIWFKYPGENYVLRNISFKAYSGEITGISGKNGAGKTTLLKILAGILKPNKGNIVRYGRIIYLPENPLLYYSYPTPREELSASARDPREFERITKRFSLEELLDRPLSMLSSGERRRIALASAFLAGYDIYLLDEPSGGLDNYSLKELLDEIMFLSKNNKAVIIASHDERLYPYFDKTCILREGALICE</sequence>
<organism evidence="7 8">
    <name type="scientific">Staphylothermus marinus (strain ATCC 43588 / DSM 3639 / JCM 9404 / F1)</name>
    <dbReference type="NCBI Taxonomy" id="399550"/>
    <lineage>
        <taxon>Archaea</taxon>
        <taxon>Thermoproteota</taxon>
        <taxon>Thermoprotei</taxon>
        <taxon>Desulfurococcales</taxon>
        <taxon>Desulfurococcaceae</taxon>
        <taxon>Staphylothermus</taxon>
    </lineage>
</organism>
<dbReference type="GeneID" id="4907509"/>
<dbReference type="PANTHER" id="PTHR42734">
    <property type="entry name" value="METAL TRANSPORT SYSTEM ATP-BINDING PROTEIN TM_0124-RELATED"/>
    <property type="match status" value="1"/>
</dbReference>
<dbReference type="KEGG" id="smr:Smar_0187"/>
<dbReference type="GO" id="GO:0016887">
    <property type="term" value="F:ATP hydrolysis activity"/>
    <property type="evidence" value="ECO:0007669"/>
    <property type="project" value="InterPro"/>
</dbReference>
<evidence type="ECO:0000313" key="8">
    <source>
        <dbReference type="Proteomes" id="UP000000254"/>
    </source>
</evidence>
<dbReference type="HOGENOM" id="CLU_000604_86_7_2"/>
<dbReference type="AlphaFoldDB" id="A3DKZ0"/>
<dbReference type="Pfam" id="PF00005">
    <property type="entry name" value="ABC_tran"/>
    <property type="match status" value="2"/>
</dbReference>
<evidence type="ECO:0000256" key="2">
    <source>
        <dbReference type="ARBA" id="ARBA00022448"/>
    </source>
</evidence>
<dbReference type="InterPro" id="IPR003593">
    <property type="entry name" value="AAA+_ATPase"/>
</dbReference>
<dbReference type="GO" id="GO:0055085">
    <property type="term" value="P:transmembrane transport"/>
    <property type="evidence" value="ECO:0007669"/>
    <property type="project" value="InterPro"/>
</dbReference>
<feature type="domain" description="ABC transporter" evidence="6">
    <location>
        <begin position="6"/>
        <end position="237"/>
    </location>
</feature>
<keyword evidence="4" id="KW-0067">ATP-binding</keyword>
<dbReference type="SUPFAM" id="SSF52540">
    <property type="entry name" value="P-loop containing nucleoside triphosphate hydrolases"/>
    <property type="match status" value="2"/>
</dbReference>
<dbReference type="CDD" id="cd03225">
    <property type="entry name" value="ABC_cobalt_CbiO_domain1"/>
    <property type="match status" value="2"/>
</dbReference>